<evidence type="ECO:0000313" key="1">
    <source>
        <dbReference type="EMBL" id="KZS86667.1"/>
    </source>
</evidence>
<accession>A0A164MFM3</accession>
<dbReference type="EMBL" id="KV419475">
    <property type="protein sequence ID" value="KZS86667.1"/>
    <property type="molecule type" value="Genomic_DNA"/>
</dbReference>
<dbReference type="OrthoDB" id="431150at2759"/>
<reference evidence="1 2" key="1">
    <citation type="journal article" date="2016" name="Mol. Biol. Evol.">
        <title>Comparative Genomics of Early-Diverging Mushroom-Forming Fungi Provides Insights into the Origins of Lignocellulose Decay Capabilities.</title>
        <authorList>
            <person name="Nagy L.G."/>
            <person name="Riley R."/>
            <person name="Tritt A."/>
            <person name="Adam C."/>
            <person name="Daum C."/>
            <person name="Floudas D."/>
            <person name="Sun H."/>
            <person name="Yadav J.S."/>
            <person name="Pangilinan J."/>
            <person name="Larsson K.H."/>
            <person name="Matsuura K."/>
            <person name="Barry K."/>
            <person name="Labutti K."/>
            <person name="Kuo R."/>
            <person name="Ohm R.A."/>
            <person name="Bhattacharya S.S."/>
            <person name="Shirouzu T."/>
            <person name="Yoshinaga Y."/>
            <person name="Martin F.M."/>
            <person name="Grigoriev I.V."/>
            <person name="Hibbett D.S."/>
        </authorList>
    </citation>
    <scope>NUCLEOTIDE SEQUENCE [LARGE SCALE GENOMIC DNA]</scope>
    <source>
        <strain evidence="1 2">HHB9708</strain>
    </source>
</reference>
<name>A0A164MFM3_9AGAM</name>
<organism evidence="1 2">
    <name type="scientific">Sistotremastrum niveocremeum HHB9708</name>
    <dbReference type="NCBI Taxonomy" id="1314777"/>
    <lineage>
        <taxon>Eukaryota</taxon>
        <taxon>Fungi</taxon>
        <taxon>Dikarya</taxon>
        <taxon>Basidiomycota</taxon>
        <taxon>Agaricomycotina</taxon>
        <taxon>Agaricomycetes</taxon>
        <taxon>Sistotremastrales</taxon>
        <taxon>Sistotremastraceae</taxon>
        <taxon>Sertulicium</taxon>
        <taxon>Sertulicium niveocremeum</taxon>
    </lineage>
</organism>
<protein>
    <submittedName>
        <fullName evidence="1">Uncharacterized protein</fullName>
    </submittedName>
</protein>
<sequence>MGAQQYFILFFTHPNEFRTTENMVNYWLWHDARDITAKKEIANSGWDRETMRTCWKFLDLTSRSFASQPLLETIAALLLSPN</sequence>
<proteinExistence type="predicted"/>
<dbReference type="Proteomes" id="UP000076722">
    <property type="component" value="Unassembled WGS sequence"/>
</dbReference>
<evidence type="ECO:0000313" key="2">
    <source>
        <dbReference type="Proteomes" id="UP000076722"/>
    </source>
</evidence>
<gene>
    <name evidence="1" type="ORF">SISNIDRAFT_420632</name>
</gene>
<keyword evidence="2" id="KW-1185">Reference proteome</keyword>
<dbReference type="AlphaFoldDB" id="A0A164MFM3"/>